<dbReference type="OrthoDB" id="8479357at2"/>
<gene>
    <name evidence="6" type="ORF">FHP25_12830</name>
</gene>
<dbReference type="InterPro" id="IPR000847">
    <property type="entry name" value="LysR_HTH_N"/>
</dbReference>
<dbReference type="RefSeq" id="WP_147847333.1">
    <property type="nucleotide sequence ID" value="NZ_VDUZ01000012.1"/>
</dbReference>
<comment type="caution">
    <text evidence="6">The sequence shown here is derived from an EMBL/GenBank/DDBJ whole genome shotgun (WGS) entry which is preliminary data.</text>
</comment>
<comment type="similarity">
    <text evidence="1">Belongs to the LysR transcriptional regulatory family.</text>
</comment>
<dbReference type="Pfam" id="PF00126">
    <property type="entry name" value="HTH_1"/>
    <property type="match status" value="1"/>
</dbReference>
<evidence type="ECO:0000256" key="3">
    <source>
        <dbReference type="ARBA" id="ARBA00023125"/>
    </source>
</evidence>
<name>A0A5C8PN25_9HYPH</name>
<reference evidence="6 7" key="1">
    <citation type="submission" date="2019-06" db="EMBL/GenBank/DDBJ databases">
        <title>New taxonomy in bacterial strain CC-CFT640, isolated from vineyard.</title>
        <authorList>
            <person name="Lin S.-Y."/>
            <person name="Tsai C.-F."/>
            <person name="Young C.-C."/>
        </authorList>
    </citation>
    <scope>NUCLEOTIDE SEQUENCE [LARGE SCALE GENOMIC DNA]</scope>
    <source>
        <strain evidence="6 7">CC-CFT640</strain>
    </source>
</reference>
<organism evidence="6 7">
    <name type="scientific">Vineibacter terrae</name>
    <dbReference type="NCBI Taxonomy" id="2586908"/>
    <lineage>
        <taxon>Bacteria</taxon>
        <taxon>Pseudomonadati</taxon>
        <taxon>Pseudomonadota</taxon>
        <taxon>Alphaproteobacteria</taxon>
        <taxon>Hyphomicrobiales</taxon>
        <taxon>Vineibacter</taxon>
    </lineage>
</organism>
<dbReference type="PRINTS" id="PR00039">
    <property type="entry name" value="HTHLYSR"/>
</dbReference>
<keyword evidence="3" id="KW-0238">DNA-binding</keyword>
<dbReference type="InterPro" id="IPR036390">
    <property type="entry name" value="WH_DNA-bd_sf"/>
</dbReference>
<dbReference type="PANTHER" id="PTHR30126:SF40">
    <property type="entry name" value="HTH-TYPE TRANSCRIPTIONAL REGULATOR GLTR"/>
    <property type="match status" value="1"/>
</dbReference>
<dbReference type="InterPro" id="IPR005119">
    <property type="entry name" value="LysR_subst-bd"/>
</dbReference>
<evidence type="ECO:0000256" key="2">
    <source>
        <dbReference type="ARBA" id="ARBA00023015"/>
    </source>
</evidence>
<dbReference type="Pfam" id="PF03466">
    <property type="entry name" value="LysR_substrate"/>
    <property type="match status" value="1"/>
</dbReference>
<evidence type="ECO:0000313" key="7">
    <source>
        <dbReference type="Proteomes" id="UP000321638"/>
    </source>
</evidence>
<accession>A0A5C8PN25</accession>
<keyword evidence="2" id="KW-0805">Transcription regulation</keyword>
<dbReference type="Gene3D" id="3.40.190.290">
    <property type="match status" value="1"/>
</dbReference>
<dbReference type="SUPFAM" id="SSF53850">
    <property type="entry name" value="Periplasmic binding protein-like II"/>
    <property type="match status" value="1"/>
</dbReference>
<protein>
    <submittedName>
        <fullName evidence="6">LysR family transcriptional regulator</fullName>
    </submittedName>
</protein>
<dbReference type="PROSITE" id="PS50931">
    <property type="entry name" value="HTH_LYSR"/>
    <property type="match status" value="1"/>
</dbReference>
<dbReference type="GO" id="GO:0000976">
    <property type="term" value="F:transcription cis-regulatory region binding"/>
    <property type="evidence" value="ECO:0007669"/>
    <property type="project" value="TreeGrafter"/>
</dbReference>
<evidence type="ECO:0000256" key="4">
    <source>
        <dbReference type="ARBA" id="ARBA00023163"/>
    </source>
</evidence>
<proteinExistence type="inferred from homology"/>
<dbReference type="AlphaFoldDB" id="A0A5C8PN25"/>
<dbReference type="Gene3D" id="1.10.10.10">
    <property type="entry name" value="Winged helix-like DNA-binding domain superfamily/Winged helix DNA-binding domain"/>
    <property type="match status" value="1"/>
</dbReference>
<keyword evidence="7" id="KW-1185">Reference proteome</keyword>
<evidence type="ECO:0000313" key="6">
    <source>
        <dbReference type="EMBL" id="TXL75972.1"/>
    </source>
</evidence>
<dbReference type="FunFam" id="1.10.10.10:FF:000001">
    <property type="entry name" value="LysR family transcriptional regulator"/>
    <property type="match status" value="1"/>
</dbReference>
<dbReference type="CDD" id="cd08442">
    <property type="entry name" value="PBP2_YofA_SoxR_like"/>
    <property type="match status" value="1"/>
</dbReference>
<dbReference type="EMBL" id="VDUZ01000012">
    <property type="protein sequence ID" value="TXL75972.1"/>
    <property type="molecule type" value="Genomic_DNA"/>
</dbReference>
<dbReference type="GO" id="GO:0003700">
    <property type="term" value="F:DNA-binding transcription factor activity"/>
    <property type="evidence" value="ECO:0007669"/>
    <property type="project" value="InterPro"/>
</dbReference>
<dbReference type="Proteomes" id="UP000321638">
    <property type="component" value="Unassembled WGS sequence"/>
</dbReference>
<dbReference type="PANTHER" id="PTHR30126">
    <property type="entry name" value="HTH-TYPE TRANSCRIPTIONAL REGULATOR"/>
    <property type="match status" value="1"/>
</dbReference>
<sequence>MDAADLRIFEAVARLGGMNRAAAELNTVQSNVTARVRLLEDELGTPLFHRHSRGVALTPAGQRLLPYAERMAQLLVDARRATVDDGTPRGPLVIGALETTAALRLSPLLSSYVTAWPEVDLALRTGTTCELVEQVAAHQLEGAFVCGPVDHPELAGEALFREELVLATARGVRTLDALIGEGDLKIVVLRAGCSYRQRLEDILARRGAVGARLLEFGTIEAILGCVAAGLGVTLLPRALVAGSRHGERIALHALPVHEAHVETLFIRRRDSHVSSALRAFLDHVRPPLLHAQAAE</sequence>
<evidence type="ECO:0000256" key="1">
    <source>
        <dbReference type="ARBA" id="ARBA00009437"/>
    </source>
</evidence>
<dbReference type="SUPFAM" id="SSF46785">
    <property type="entry name" value="Winged helix' DNA-binding domain"/>
    <property type="match status" value="1"/>
</dbReference>
<feature type="domain" description="HTH lysR-type" evidence="5">
    <location>
        <begin position="1"/>
        <end position="58"/>
    </location>
</feature>
<evidence type="ECO:0000259" key="5">
    <source>
        <dbReference type="PROSITE" id="PS50931"/>
    </source>
</evidence>
<keyword evidence="4" id="KW-0804">Transcription</keyword>
<dbReference type="InterPro" id="IPR036388">
    <property type="entry name" value="WH-like_DNA-bd_sf"/>
</dbReference>